<evidence type="ECO:0000256" key="3">
    <source>
        <dbReference type="ARBA" id="ARBA00023004"/>
    </source>
</evidence>
<keyword evidence="2 4" id="KW-0479">Metal-binding</keyword>
<dbReference type="PANTHER" id="PTHR35008">
    <property type="entry name" value="BLL4482 PROTEIN-RELATED"/>
    <property type="match status" value="1"/>
</dbReference>
<feature type="transmembrane region" description="Helical" evidence="5">
    <location>
        <begin position="7"/>
        <end position="26"/>
    </location>
</feature>
<dbReference type="Proteomes" id="UP000664480">
    <property type="component" value="Unassembled WGS sequence"/>
</dbReference>
<keyword evidence="5" id="KW-0472">Membrane</keyword>
<dbReference type="PROSITE" id="PS51007">
    <property type="entry name" value="CYTC"/>
    <property type="match status" value="2"/>
</dbReference>
<dbReference type="PROSITE" id="PS50252">
    <property type="entry name" value="TBOX_3"/>
    <property type="match status" value="1"/>
</dbReference>
<dbReference type="RefSeq" id="WP_206587752.1">
    <property type="nucleotide sequence ID" value="NZ_JAFKCU010000004.1"/>
</dbReference>
<organism evidence="8 9">
    <name type="scientific">Algoriphagus pacificus</name>
    <dbReference type="NCBI Taxonomy" id="2811234"/>
    <lineage>
        <taxon>Bacteria</taxon>
        <taxon>Pseudomonadati</taxon>
        <taxon>Bacteroidota</taxon>
        <taxon>Cytophagia</taxon>
        <taxon>Cytophagales</taxon>
        <taxon>Cyclobacteriaceae</taxon>
        <taxon>Algoriphagus</taxon>
    </lineage>
</organism>
<evidence type="ECO:0000313" key="9">
    <source>
        <dbReference type="Proteomes" id="UP000664480"/>
    </source>
</evidence>
<feature type="domain" description="Cytochrome c" evidence="7">
    <location>
        <begin position="46"/>
        <end position="160"/>
    </location>
</feature>
<gene>
    <name evidence="8" type="ORF">J0A69_16660</name>
</gene>
<evidence type="ECO:0000256" key="4">
    <source>
        <dbReference type="PROSITE-ProRule" id="PRU00433"/>
    </source>
</evidence>
<name>A0ABS3CKR4_9BACT</name>
<reference evidence="8 9" key="1">
    <citation type="submission" date="2021-03" db="EMBL/GenBank/DDBJ databases">
        <title>novel species isolated from a fishpond in China.</title>
        <authorList>
            <person name="Lu H."/>
            <person name="Cai Z."/>
        </authorList>
    </citation>
    <scope>NUCLEOTIDE SEQUENCE [LARGE SCALE GENOMIC DNA]</scope>
    <source>
        <strain evidence="8 9">YJ13C</strain>
    </source>
</reference>
<feature type="domain" description="Cytochrome c" evidence="7">
    <location>
        <begin position="196"/>
        <end position="313"/>
    </location>
</feature>
<keyword evidence="3 4" id="KW-0408">Iron</keyword>
<dbReference type="Gene3D" id="1.10.760.10">
    <property type="entry name" value="Cytochrome c-like domain"/>
    <property type="match status" value="2"/>
</dbReference>
<evidence type="ECO:0000313" key="8">
    <source>
        <dbReference type="EMBL" id="MBN7817076.1"/>
    </source>
</evidence>
<dbReference type="EMBL" id="JAFKCU010000004">
    <property type="protein sequence ID" value="MBN7817076.1"/>
    <property type="molecule type" value="Genomic_DNA"/>
</dbReference>
<comment type="caution">
    <text evidence="8">The sequence shown here is derived from an EMBL/GenBank/DDBJ whole genome shotgun (WGS) entry which is preliminary data.</text>
</comment>
<sequence>MKKVLKIIAYLFGIVAILIIGSLAYLQIAFPNVPDPEPLTLDYSQERIERGAYLANHVTVCMDCHSTRDFSLFSGPPSPGTLGKGGDRFDHSMGFPGVFYAKNITPSGISDYTDGELYRVITTGVTNDGRAMFPLMPYLYYGKMDPEDIYSIIAYIRSLDPIEYEVPDSKADFPVNFIIKTIPTAATPAKIPDPSDQVAYGAYMVNASGCIECHTPVNDQGQIIPEFAFSGGREFGNPDGSVLRSSNITQDPTGIGNWTEEQFVRQFKQYADSGYVIPKIPRGDFNSLMPWTMYSGMEESDLKAIYAYLKTIEPISKEVVKFTPAGSSE</sequence>
<evidence type="ECO:0000259" key="6">
    <source>
        <dbReference type="PROSITE" id="PS50252"/>
    </source>
</evidence>
<keyword evidence="5" id="KW-0812">Transmembrane</keyword>
<accession>A0ABS3CKR4</accession>
<keyword evidence="9" id="KW-1185">Reference proteome</keyword>
<evidence type="ECO:0000256" key="2">
    <source>
        <dbReference type="ARBA" id="ARBA00022723"/>
    </source>
</evidence>
<dbReference type="InterPro" id="IPR036909">
    <property type="entry name" value="Cyt_c-like_dom_sf"/>
</dbReference>
<evidence type="ECO:0000259" key="7">
    <source>
        <dbReference type="PROSITE" id="PS51007"/>
    </source>
</evidence>
<feature type="domain" description="T-box" evidence="6">
    <location>
        <begin position="125"/>
        <end position="170"/>
    </location>
</feature>
<evidence type="ECO:0000256" key="5">
    <source>
        <dbReference type="SAM" id="Phobius"/>
    </source>
</evidence>
<proteinExistence type="predicted"/>
<dbReference type="PANTHER" id="PTHR35008:SF8">
    <property type="entry name" value="ALCOHOL DEHYDROGENASE CYTOCHROME C SUBUNIT"/>
    <property type="match status" value="1"/>
</dbReference>
<dbReference type="SUPFAM" id="SSF46626">
    <property type="entry name" value="Cytochrome c"/>
    <property type="match status" value="2"/>
</dbReference>
<dbReference type="InterPro" id="IPR046360">
    <property type="entry name" value="T-box_DNA-bd"/>
</dbReference>
<evidence type="ECO:0000256" key="1">
    <source>
        <dbReference type="ARBA" id="ARBA00022617"/>
    </source>
</evidence>
<keyword evidence="1 4" id="KW-0349">Heme</keyword>
<dbReference type="InterPro" id="IPR051459">
    <property type="entry name" value="Cytochrome_c-type_DH"/>
</dbReference>
<keyword evidence="5" id="KW-1133">Transmembrane helix</keyword>
<dbReference type="InterPro" id="IPR009056">
    <property type="entry name" value="Cyt_c-like_dom"/>
</dbReference>
<protein>
    <submittedName>
        <fullName evidence="8">Cytochrome C</fullName>
    </submittedName>
</protein>